<name>A0A2N1PRH8_9BACT</name>
<feature type="compositionally biased region" description="Polar residues" evidence="1">
    <location>
        <begin position="51"/>
        <end position="80"/>
    </location>
</feature>
<dbReference type="PANTHER" id="PTHR34408:SF1">
    <property type="entry name" value="GLYCOSYL HYDROLASE FAMILY 19 DOMAIN-CONTAINING PROTEIN HI_1415"/>
    <property type="match status" value="1"/>
</dbReference>
<accession>A0A2N1PRH8</accession>
<dbReference type="AlphaFoldDB" id="A0A2N1PRH8"/>
<gene>
    <name evidence="3" type="ORF">CVV64_04055</name>
</gene>
<proteinExistence type="predicted"/>
<evidence type="ECO:0000313" key="3">
    <source>
        <dbReference type="EMBL" id="PKK90951.1"/>
    </source>
</evidence>
<dbReference type="SMART" id="SM00287">
    <property type="entry name" value="SH3b"/>
    <property type="match status" value="3"/>
</dbReference>
<dbReference type="Gene3D" id="2.30.30.40">
    <property type="entry name" value="SH3 Domains"/>
    <property type="match status" value="3"/>
</dbReference>
<sequence>MRIRLFLTSVLTFLIYIQVCGQVSAKKWDDFPEWIMSEDEFVEILEKKDSQPSPKTNSPSFSDSARSAFQKSGSQTSGQSEEYGIRESSSSEIQSHQPVTSSHGSSEKIWKGIVTGAGVNCRRGPTLYETVIFKFRQGIYLDIRDFRDGWYQVELPLPMSGWIFGKYLKISGADTADAAELTARALALSVSEKISGTGLIVGNNVNVRTGPTIDDPFHTKAFKGEKVIVLDSRDGWHHICWVLPRLGWIHESCLVEKDKVDGTVLTSGADVRHGPGNDYDLVRRVLKGMKLPVIGKESGWFRVALPTGQTGYISNQCFVPPASMAENVKDSETTSAPKP</sequence>
<dbReference type="PROSITE" id="PS51781">
    <property type="entry name" value="SH3B"/>
    <property type="match status" value="1"/>
</dbReference>
<dbReference type="Pfam" id="PF08239">
    <property type="entry name" value="SH3_3"/>
    <property type="match status" value="1"/>
</dbReference>
<protein>
    <recommendedName>
        <fullName evidence="2">SH3b domain-containing protein</fullName>
    </recommendedName>
</protein>
<comment type="caution">
    <text evidence="3">The sequence shown here is derived from an EMBL/GenBank/DDBJ whole genome shotgun (WGS) entry which is preliminary data.</text>
</comment>
<evidence type="ECO:0000313" key="4">
    <source>
        <dbReference type="Proteomes" id="UP000233256"/>
    </source>
</evidence>
<dbReference type="InterPro" id="IPR052354">
    <property type="entry name" value="Cell_Wall_Dynamics_Protein"/>
</dbReference>
<dbReference type="EMBL" id="PGXC01000003">
    <property type="protein sequence ID" value="PKK90951.1"/>
    <property type="molecule type" value="Genomic_DNA"/>
</dbReference>
<feature type="region of interest" description="Disordered" evidence="1">
    <location>
        <begin position="46"/>
        <end position="104"/>
    </location>
</feature>
<evidence type="ECO:0000259" key="2">
    <source>
        <dbReference type="PROSITE" id="PS51781"/>
    </source>
</evidence>
<dbReference type="Proteomes" id="UP000233256">
    <property type="component" value="Unassembled WGS sequence"/>
</dbReference>
<organism evidence="3 4">
    <name type="scientific">Candidatus Wallbacteria bacterium HGW-Wallbacteria-1</name>
    <dbReference type="NCBI Taxonomy" id="2013854"/>
    <lineage>
        <taxon>Bacteria</taxon>
        <taxon>Candidatus Walliibacteriota</taxon>
    </lineage>
</organism>
<feature type="domain" description="SH3b" evidence="2">
    <location>
        <begin position="259"/>
        <end position="322"/>
    </location>
</feature>
<evidence type="ECO:0000256" key="1">
    <source>
        <dbReference type="SAM" id="MobiDB-lite"/>
    </source>
</evidence>
<dbReference type="InterPro" id="IPR003646">
    <property type="entry name" value="SH3-like_bac-type"/>
</dbReference>
<dbReference type="PANTHER" id="PTHR34408">
    <property type="entry name" value="FAMILY PROTEIN, PUTATIVE-RELATED"/>
    <property type="match status" value="1"/>
</dbReference>
<reference evidence="3 4" key="1">
    <citation type="journal article" date="2017" name="ISME J.">
        <title>Potential for microbial H2 and metal transformations associated with novel bacteria and archaea in deep terrestrial subsurface sediments.</title>
        <authorList>
            <person name="Hernsdorf A.W."/>
            <person name="Amano Y."/>
            <person name="Miyakawa K."/>
            <person name="Ise K."/>
            <person name="Suzuki Y."/>
            <person name="Anantharaman K."/>
            <person name="Probst A."/>
            <person name="Burstein D."/>
            <person name="Thomas B.C."/>
            <person name="Banfield J.F."/>
        </authorList>
    </citation>
    <scope>NUCLEOTIDE SEQUENCE [LARGE SCALE GENOMIC DNA]</scope>
    <source>
        <strain evidence="3">HGW-Wallbacteria-1</strain>
    </source>
</reference>
<feature type="compositionally biased region" description="Polar residues" evidence="1">
    <location>
        <begin position="87"/>
        <end position="104"/>
    </location>
</feature>